<comment type="caution">
    <text evidence="3">The sequence shown here is derived from an EMBL/GenBank/DDBJ whole genome shotgun (WGS) entry which is preliminary data.</text>
</comment>
<keyword evidence="4" id="KW-1185">Reference proteome</keyword>
<organism evidence="3 4">
    <name type="scientific">Lactobacillus bombicola</name>
    <dbReference type="NCBI Taxonomy" id="1505723"/>
    <lineage>
        <taxon>Bacteria</taxon>
        <taxon>Bacillati</taxon>
        <taxon>Bacillota</taxon>
        <taxon>Bacilli</taxon>
        <taxon>Lactobacillales</taxon>
        <taxon>Lactobacillaceae</taxon>
        <taxon>Lactobacillus</taxon>
    </lineage>
</organism>
<evidence type="ECO:0000256" key="1">
    <source>
        <dbReference type="SAM" id="Phobius"/>
    </source>
</evidence>
<dbReference type="RefSeq" id="WP_118896693.1">
    <property type="nucleotide sequence ID" value="NZ_QOCT01000009.1"/>
</dbReference>
<feature type="transmembrane region" description="Helical" evidence="1">
    <location>
        <begin position="492"/>
        <end position="520"/>
    </location>
</feature>
<name>A0ABX9LWY3_9LACO</name>
<dbReference type="EMBL" id="QOCU01000001">
    <property type="protein sequence ID" value="RHW53560.1"/>
    <property type="molecule type" value="Genomic_DNA"/>
</dbReference>
<proteinExistence type="predicted"/>
<gene>
    <name evidence="3" type="ORF">DS834_01080</name>
</gene>
<evidence type="ECO:0000313" key="3">
    <source>
        <dbReference type="EMBL" id="RHW53560.1"/>
    </source>
</evidence>
<feature type="transmembrane region" description="Helical" evidence="1">
    <location>
        <begin position="577"/>
        <end position="604"/>
    </location>
</feature>
<dbReference type="Proteomes" id="UP000283380">
    <property type="component" value="Unassembled WGS sequence"/>
</dbReference>
<protein>
    <recommendedName>
        <fullName evidence="2">Tape measure protein N-terminal domain-containing protein</fullName>
    </recommendedName>
</protein>
<evidence type="ECO:0000259" key="2">
    <source>
        <dbReference type="Pfam" id="PF20155"/>
    </source>
</evidence>
<dbReference type="InterPro" id="IPR013491">
    <property type="entry name" value="Tape_meas_N"/>
</dbReference>
<feature type="transmembrane region" description="Helical" evidence="1">
    <location>
        <begin position="432"/>
        <end position="453"/>
    </location>
</feature>
<keyword evidence="1" id="KW-0812">Transmembrane</keyword>
<feature type="domain" description="Tape measure protein N-terminal" evidence="2">
    <location>
        <begin position="96"/>
        <end position="268"/>
    </location>
</feature>
<keyword evidence="1" id="KW-1133">Transmembrane helix</keyword>
<reference evidence="3 4" key="1">
    <citation type="submission" date="2018-07" db="EMBL/GenBank/DDBJ databases">
        <title>Genome sequences of six Lactobacillus spp. isolated from bumble bee guts.</title>
        <authorList>
            <person name="Motta E.V.S."/>
            <person name="Moran N.A."/>
        </authorList>
    </citation>
    <scope>NUCLEOTIDE SEQUENCE [LARGE SCALE GENOMIC DNA]</scope>
    <source>
        <strain evidence="3 4">BI-4G</strain>
    </source>
</reference>
<dbReference type="Pfam" id="PF20155">
    <property type="entry name" value="TMP_3"/>
    <property type="match status" value="1"/>
</dbReference>
<sequence>MVTISGTLRINDAFSNVLSKFNSGMQRSMSAANRLKAEMNKGSAGIESMGHSANTANIGLRQLIAGSAIGNMISSAMGVASNGVRAFVGELNDSTVAWSTFEGNMRQIGKSPAQINAARSSLQKFAQDTIYSSSDMAQTYSQLAAVGVKNTTQLVKGFGGLAAAANDPKQAMKTLSEQATQMAAKPMIQWQDFKLMLEQTPAGMAALAKTMGMSTKELVKNVQAGTIKTEDFLNAVAKTGTNANFSKMATQYKTIGQALDGLKETLANKVQPQFKKLSEIGIKAISSITDKLGKVNFTNFADKIIDGINRVKTAGSAFIKGFTSQFSKNQFVDIIRDIEDSIRTLFSSLSNNQGLKGFFNGIGQGVGRFALTMANGIANVVQAISKINPSALKMLAAAFVALKLGTNGLKLAAIAAGLKIIGSLDPGQLQHVATAVTALATAFVAMKGIGAIAGVFGKIISGISSFSTSFVSIISTLMTLPQKIAQIGSMIGVAFSAITWPVTLVIAGITALIIGAVYAWQTNLFNFRNTMSNLFSNIGTIFEPLRSAFSNLGEALAPASGVLSVIGKVLGTISIGAIYGIAIGIGALADALTSIISIASAFVYSLRAAGDSVKAFGSAINDIKNGDFSFSGMRKAFSDAGNDIGHMFDSLNRAHDFKATGAVISSLKGIDAQAKTTKSSLDSIKMPNIAAQNSKINGLNNIDLNKQLANKKIKIGYQFDTNPNAKIEKQLASKPLKAKINSTTVGDPVNKLQQSISKTPLKAKVKTDTSSVGVAQKKMQSQIGSKPIKVKVAKPKVPTPKTPKIKTMHIKVAKPKVPQPTMPKTKALHIKVARPKVPQPTMPKIRPIPGPRMGRAKTAEFLASVQSAISRAAAIAQAGAGPMFSAGAMIGQGLAAGMRSAVGEVAAAADALVAQADRAARAKAKIHSPSRLFAEIGGYLGKGMAIGMNSTQGLIASASGAMIATATPDAVGTDYDGSVNQSGIPGGLTNARFGGNSTSNDNRSSTITIESGAIQINSSGSAEYDADTLLAALENKIIAQQEKALG</sequence>
<dbReference type="NCBIfam" id="TIGR02675">
    <property type="entry name" value="tape_meas_nterm"/>
    <property type="match status" value="1"/>
</dbReference>
<evidence type="ECO:0000313" key="4">
    <source>
        <dbReference type="Proteomes" id="UP000283380"/>
    </source>
</evidence>
<accession>A0ABX9LWY3</accession>
<keyword evidence="1" id="KW-0472">Membrane</keyword>
<feature type="transmembrane region" description="Helical" evidence="1">
    <location>
        <begin position="459"/>
        <end position="480"/>
    </location>
</feature>